<evidence type="ECO:0000313" key="2">
    <source>
        <dbReference type="EMBL" id="OGJ02382.1"/>
    </source>
</evidence>
<accession>A0A1F6Y7R6</accession>
<dbReference type="Pfam" id="PF20803">
    <property type="entry name" value="PaaX_M"/>
    <property type="match status" value="1"/>
</dbReference>
<name>A0A1F6Y7R6_9BACT</name>
<evidence type="ECO:0000313" key="3">
    <source>
        <dbReference type="Proteomes" id="UP000178645"/>
    </source>
</evidence>
<comment type="caution">
    <text evidence="2">The sequence shown here is derived from an EMBL/GenBank/DDBJ whole genome shotgun (WGS) entry which is preliminary data.</text>
</comment>
<sequence length="192" mass="22519">MRGQILLKALEILQEGITTQMDFFEAVLTSGYGASMGKIDYEYNKIRRASQSRKDNLKKIQERKRRLQLFISQMKHDGLIEETGAGTVKLKISRKGELKLKELKNRLPGRHYQKESQKTTVIISFDIPEKLRRKRNWLRAVIKNLGFNMVHQSVWIGKVKIPEQFIRDLEELKILEFVEIFEISLFGTLKKL</sequence>
<evidence type="ECO:0000259" key="1">
    <source>
        <dbReference type="Pfam" id="PF20803"/>
    </source>
</evidence>
<dbReference type="AlphaFoldDB" id="A0A1F6Y7R6"/>
<protein>
    <recommendedName>
        <fullName evidence="1">Transcriptional repressor PaaX-like central Cas2-like domain-containing protein</fullName>
    </recommendedName>
</protein>
<reference evidence="2 3" key="1">
    <citation type="journal article" date="2016" name="Nat. Commun.">
        <title>Thousands of microbial genomes shed light on interconnected biogeochemical processes in an aquifer system.</title>
        <authorList>
            <person name="Anantharaman K."/>
            <person name="Brown C.T."/>
            <person name="Hug L.A."/>
            <person name="Sharon I."/>
            <person name="Castelle C.J."/>
            <person name="Probst A.J."/>
            <person name="Thomas B.C."/>
            <person name="Singh A."/>
            <person name="Wilkins M.J."/>
            <person name="Karaoz U."/>
            <person name="Brodie E.L."/>
            <person name="Williams K.H."/>
            <person name="Hubbard S.S."/>
            <person name="Banfield J.F."/>
        </authorList>
    </citation>
    <scope>NUCLEOTIDE SEQUENCE [LARGE SCALE GENOMIC DNA]</scope>
</reference>
<dbReference type="Proteomes" id="UP000178645">
    <property type="component" value="Unassembled WGS sequence"/>
</dbReference>
<dbReference type="EMBL" id="MFVU01000004">
    <property type="protein sequence ID" value="OGJ02382.1"/>
    <property type="molecule type" value="Genomic_DNA"/>
</dbReference>
<proteinExistence type="predicted"/>
<organism evidence="2 3">
    <name type="scientific">Candidatus Nomurabacteria bacterium RIFCSPLOWO2_12_FULL_44_11</name>
    <dbReference type="NCBI Taxonomy" id="1801796"/>
    <lineage>
        <taxon>Bacteria</taxon>
        <taxon>Candidatus Nomuraibacteriota</taxon>
    </lineage>
</organism>
<feature type="domain" description="Transcriptional repressor PaaX-like central Cas2-like" evidence="1">
    <location>
        <begin position="122"/>
        <end position="184"/>
    </location>
</feature>
<dbReference type="InterPro" id="IPR048846">
    <property type="entry name" value="PaaX-like_central"/>
</dbReference>
<gene>
    <name evidence="2" type="ORF">A3G53_00285</name>
</gene>